<evidence type="ECO:0000256" key="1">
    <source>
        <dbReference type="SAM" id="MobiDB-lite"/>
    </source>
</evidence>
<feature type="compositionally biased region" description="Basic and acidic residues" evidence="1">
    <location>
        <begin position="1"/>
        <end position="11"/>
    </location>
</feature>
<name>A0A2T7NLC2_POMCA</name>
<dbReference type="EMBL" id="PZQS01000011">
    <property type="protein sequence ID" value="PVD21956.1"/>
    <property type="molecule type" value="Genomic_DNA"/>
</dbReference>
<feature type="compositionally biased region" description="Polar residues" evidence="1">
    <location>
        <begin position="72"/>
        <end position="81"/>
    </location>
</feature>
<keyword evidence="3" id="KW-1185">Reference proteome</keyword>
<protein>
    <submittedName>
        <fullName evidence="2">Uncharacterized protein</fullName>
    </submittedName>
</protein>
<reference evidence="2 3" key="1">
    <citation type="submission" date="2018-04" db="EMBL/GenBank/DDBJ databases">
        <title>The genome of golden apple snail Pomacea canaliculata provides insight into stress tolerance and invasive adaptation.</title>
        <authorList>
            <person name="Liu C."/>
            <person name="Liu B."/>
            <person name="Ren Y."/>
            <person name="Zhang Y."/>
            <person name="Wang H."/>
            <person name="Li S."/>
            <person name="Jiang F."/>
            <person name="Yin L."/>
            <person name="Zhang G."/>
            <person name="Qian W."/>
            <person name="Fan W."/>
        </authorList>
    </citation>
    <scope>NUCLEOTIDE SEQUENCE [LARGE SCALE GENOMIC DNA]</scope>
    <source>
        <strain evidence="2">SZHN2017</strain>
        <tissue evidence="2">Muscle</tissue>
    </source>
</reference>
<feature type="region of interest" description="Disordered" evidence="1">
    <location>
        <begin position="1"/>
        <end position="22"/>
    </location>
</feature>
<feature type="compositionally biased region" description="Low complexity" evidence="1">
    <location>
        <begin position="82"/>
        <end position="97"/>
    </location>
</feature>
<accession>A0A2T7NLC2</accession>
<dbReference type="Proteomes" id="UP000245119">
    <property type="component" value="Linkage Group LG11"/>
</dbReference>
<gene>
    <name evidence="2" type="ORF">C0Q70_17759</name>
</gene>
<proteinExistence type="predicted"/>
<organism evidence="2 3">
    <name type="scientific">Pomacea canaliculata</name>
    <name type="common">Golden apple snail</name>
    <dbReference type="NCBI Taxonomy" id="400727"/>
    <lineage>
        <taxon>Eukaryota</taxon>
        <taxon>Metazoa</taxon>
        <taxon>Spiralia</taxon>
        <taxon>Lophotrochozoa</taxon>
        <taxon>Mollusca</taxon>
        <taxon>Gastropoda</taxon>
        <taxon>Caenogastropoda</taxon>
        <taxon>Architaenioglossa</taxon>
        <taxon>Ampullarioidea</taxon>
        <taxon>Ampullariidae</taxon>
        <taxon>Pomacea</taxon>
    </lineage>
</organism>
<evidence type="ECO:0000313" key="3">
    <source>
        <dbReference type="Proteomes" id="UP000245119"/>
    </source>
</evidence>
<feature type="region of interest" description="Disordered" evidence="1">
    <location>
        <begin position="72"/>
        <end position="97"/>
    </location>
</feature>
<dbReference type="AlphaFoldDB" id="A0A2T7NLC2"/>
<sequence length="114" mass="12172">MRVESDLHLAREGPVNSGDRKALGSDLVSGYMYFSEGLVPVSKDGQLGHPPSPPGLAHSPGTLCVERLQTRGTKTVSQIPAPSTRLPSTLTRSPLPLSTHPGVHRTVTCFFTVQ</sequence>
<comment type="caution">
    <text evidence="2">The sequence shown here is derived from an EMBL/GenBank/DDBJ whole genome shotgun (WGS) entry which is preliminary data.</text>
</comment>
<evidence type="ECO:0000313" key="2">
    <source>
        <dbReference type="EMBL" id="PVD21956.1"/>
    </source>
</evidence>